<evidence type="ECO:0000313" key="1">
    <source>
        <dbReference type="EMBL" id="MBU2711297.1"/>
    </source>
</evidence>
<dbReference type="EMBL" id="JAGSOY010000017">
    <property type="protein sequence ID" value="MBU2711297.1"/>
    <property type="molecule type" value="Genomic_DNA"/>
</dbReference>
<accession>A0ABS5ZEB5</accession>
<organism evidence="1 2">
    <name type="scientific">Zooshikella harenae</name>
    <dbReference type="NCBI Taxonomy" id="2827238"/>
    <lineage>
        <taxon>Bacteria</taxon>
        <taxon>Pseudomonadati</taxon>
        <taxon>Pseudomonadota</taxon>
        <taxon>Gammaproteobacteria</taxon>
        <taxon>Oceanospirillales</taxon>
        <taxon>Zooshikellaceae</taxon>
        <taxon>Zooshikella</taxon>
    </lineage>
</organism>
<sequence>MKKDKQKVIGETLSDDRIKSLLEVHPADDTPVGYYILQRAYQSLREDDFAHFLSFYVEAGFDINVTNPSGKTFLTLLYQHAEASPYVTAMEKLGASQ</sequence>
<proteinExistence type="predicted"/>
<name>A0ABS5ZEB5_9GAMM</name>
<evidence type="ECO:0000313" key="2">
    <source>
        <dbReference type="Proteomes" id="UP000690515"/>
    </source>
</evidence>
<gene>
    <name evidence="1" type="ORF">KCG35_09510</name>
</gene>
<dbReference type="RefSeq" id="WP_215819459.1">
    <property type="nucleotide sequence ID" value="NZ_JAGSOY010000017.1"/>
</dbReference>
<dbReference type="InterPro" id="IPR047742">
    <property type="entry name" value="PA4642-like"/>
</dbReference>
<protein>
    <submittedName>
        <fullName evidence="1">PA4642 family protein</fullName>
    </submittedName>
</protein>
<dbReference type="Proteomes" id="UP000690515">
    <property type="component" value="Unassembled WGS sequence"/>
</dbReference>
<comment type="caution">
    <text evidence="1">The sequence shown here is derived from an EMBL/GenBank/DDBJ whole genome shotgun (WGS) entry which is preliminary data.</text>
</comment>
<keyword evidence="2" id="KW-1185">Reference proteome</keyword>
<dbReference type="NCBIfam" id="NF038106">
    <property type="entry name" value="gamma_NF038106"/>
    <property type="match status" value="1"/>
</dbReference>
<reference evidence="1 2" key="1">
    <citation type="submission" date="2021-04" db="EMBL/GenBank/DDBJ databases">
        <authorList>
            <person name="Pira H."/>
            <person name="Risdian C."/>
            <person name="Wink J."/>
        </authorList>
    </citation>
    <scope>NUCLEOTIDE SEQUENCE [LARGE SCALE GENOMIC DNA]</scope>
    <source>
        <strain evidence="1 2">WH53</strain>
    </source>
</reference>